<feature type="compositionally biased region" description="Basic and acidic residues" evidence="1">
    <location>
        <begin position="1"/>
        <end position="10"/>
    </location>
</feature>
<feature type="region of interest" description="Disordered" evidence="1">
    <location>
        <begin position="1"/>
        <end position="30"/>
    </location>
</feature>
<evidence type="ECO:0000313" key="3">
    <source>
        <dbReference type="Proteomes" id="UP000499080"/>
    </source>
</evidence>
<protein>
    <submittedName>
        <fullName evidence="2">Uncharacterized protein</fullName>
    </submittedName>
</protein>
<name>A0A4Y2KHB6_ARAVE</name>
<proteinExistence type="predicted"/>
<dbReference type="AlphaFoldDB" id="A0A4Y2KHB6"/>
<gene>
    <name evidence="2" type="ORF">AVEN_40040_1</name>
</gene>
<evidence type="ECO:0000256" key="1">
    <source>
        <dbReference type="SAM" id="MobiDB-lite"/>
    </source>
</evidence>
<comment type="caution">
    <text evidence="2">The sequence shown here is derived from an EMBL/GenBank/DDBJ whole genome shotgun (WGS) entry which is preliminary data.</text>
</comment>
<accession>A0A4Y2KHB6</accession>
<dbReference type="EMBL" id="BGPR01194689">
    <property type="protein sequence ID" value="GBN01136.1"/>
    <property type="molecule type" value="Genomic_DNA"/>
</dbReference>
<dbReference type="Proteomes" id="UP000499080">
    <property type="component" value="Unassembled WGS sequence"/>
</dbReference>
<keyword evidence="3" id="KW-1185">Reference proteome</keyword>
<organism evidence="2 3">
    <name type="scientific">Araneus ventricosus</name>
    <name type="common">Orbweaver spider</name>
    <name type="synonym">Epeira ventricosa</name>
    <dbReference type="NCBI Taxonomy" id="182803"/>
    <lineage>
        <taxon>Eukaryota</taxon>
        <taxon>Metazoa</taxon>
        <taxon>Ecdysozoa</taxon>
        <taxon>Arthropoda</taxon>
        <taxon>Chelicerata</taxon>
        <taxon>Arachnida</taxon>
        <taxon>Araneae</taxon>
        <taxon>Araneomorphae</taxon>
        <taxon>Entelegynae</taxon>
        <taxon>Araneoidea</taxon>
        <taxon>Araneidae</taxon>
        <taxon>Araneus</taxon>
    </lineage>
</organism>
<evidence type="ECO:0000313" key="2">
    <source>
        <dbReference type="EMBL" id="GBN01136.1"/>
    </source>
</evidence>
<reference evidence="2 3" key="1">
    <citation type="journal article" date="2019" name="Sci. Rep.">
        <title>Orb-weaving spider Araneus ventricosus genome elucidates the spidroin gene catalogue.</title>
        <authorList>
            <person name="Kono N."/>
            <person name="Nakamura H."/>
            <person name="Ohtoshi R."/>
            <person name="Moran D.A.P."/>
            <person name="Shinohara A."/>
            <person name="Yoshida Y."/>
            <person name="Fujiwara M."/>
            <person name="Mori M."/>
            <person name="Tomita M."/>
            <person name="Arakawa K."/>
        </authorList>
    </citation>
    <scope>NUCLEOTIDE SEQUENCE [LARGE SCALE GENOMIC DNA]</scope>
</reference>
<sequence length="103" mass="11877">MKEKIKKSSPEGEIASVQRNDANSHGLKSFWAGTSRVTKENCRREKRTRPMEKGDHFSMKWILQDAGFTFVWGQLAMIFLDLSPPSIRTNNDPSSTRVDRPFY</sequence>